<dbReference type="InterPro" id="IPR000182">
    <property type="entry name" value="GNAT_dom"/>
</dbReference>
<evidence type="ECO:0000259" key="1">
    <source>
        <dbReference type="PROSITE" id="PS51186"/>
    </source>
</evidence>
<dbReference type="RefSeq" id="WP_119848563.1">
    <property type="nucleotide sequence ID" value="NZ_CP032412.1"/>
</dbReference>
<sequence>MFTVRKADQLEMDVRVQMSRIFADGFSQWLGYFSKDKEQIARAFAHMFNLDQFYVAVAGDKVAGMAACSDGTSLSVKLNKKELREHLGLYKGSLAHMFLKKEFETPLANPSPTKCSIEFVGTAAEYRGQGGGSLIIGHILEAAPYREFLIEEVADTNIPAMRLYEKMGFKEYKRTTIPPKRAGKIGINHIVSLKQVK</sequence>
<dbReference type="PROSITE" id="PS51186">
    <property type="entry name" value="GNAT"/>
    <property type="match status" value="1"/>
</dbReference>
<dbReference type="Gene3D" id="3.40.630.30">
    <property type="match status" value="1"/>
</dbReference>
<name>A0A385TJL5_PAELA</name>
<proteinExistence type="predicted"/>
<evidence type="ECO:0000313" key="3">
    <source>
        <dbReference type="Proteomes" id="UP000266552"/>
    </source>
</evidence>
<dbReference type="SUPFAM" id="SSF55729">
    <property type="entry name" value="Acyl-CoA N-acyltransferases (Nat)"/>
    <property type="match status" value="1"/>
</dbReference>
<reference evidence="2 3" key="1">
    <citation type="submission" date="2018-09" db="EMBL/GenBank/DDBJ databases">
        <title>Genome Sequence of Paenibacillus lautus Strain E7593-69, Azo Dye-Degrading Bacteria, Isolated from Commercial Tattoo Inks.</title>
        <authorList>
            <person name="Nho S.W."/>
            <person name="Kim S.-J."/>
            <person name="Kweon O."/>
            <person name="Cerniglia C.E."/>
        </authorList>
    </citation>
    <scope>NUCLEOTIDE SEQUENCE [LARGE SCALE GENOMIC DNA]</scope>
    <source>
        <strain evidence="2 3">E7593-69</strain>
    </source>
</reference>
<keyword evidence="2" id="KW-0808">Transferase</keyword>
<organism evidence="2 3">
    <name type="scientific">Paenibacillus lautus</name>
    <name type="common">Bacillus lautus</name>
    <dbReference type="NCBI Taxonomy" id="1401"/>
    <lineage>
        <taxon>Bacteria</taxon>
        <taxon>Bacillati</taxon>
        <taxon>Bacillota</taxon>
        <taxon>Bacilli</taxon>
        <taxon>Bacillales</taxon>
        <taxon>Paenibacillaceae</taxon>
        <taxon>Paenibacillus</taxon>
    </lineage>
</organism>
<dbReference type="Proteomes" id="UP000266552">
    <property type="component" value="Chromosome"/>
</dbReference>
<dbReference type="AlphaFoldDB" id="A0A385TJL5"/>
<dbReference type="KEGG" id="plw:D5F53_15980"/>
<dbReference type="InterPro" id="IPR016181">
    <property type="entry name" value="Acyl_CoA_acyltransferase"/>
</dbReference>
<evidence type="ECO:0000313" key="2">
    <source>
        <dbReference type="EMBL" id="AYB44680.1"/>
    </source>
</evidence>
<dbReference type="GO" id="GO:0016747">
    <property type="term" value="F:acyltransferase activity, transferring groups other than amino-acyl groups"/>
    <property type="evidence" value="ECO:0007669"/>
    <property type="project" value="InterPro"/>
</dbReference>
<feature type="domain" description="N-acetyltransferase" evidence="1">
    <location>
        <begin position="2"/>
        <end position="197"/>
    </location>
</feature>
<gene>
    <name evidence="2" type="ORF">D5F53_15980</name>
</gene>
<keyword evidence="3" id="KW-1185">Reference proteome</keyword>
<dbReference type="Pfam" id="PF00583">
    <property type="entry name" value="Acetyltransf_1"/>
    <property type="match status" value="1"/>
</dbReference>
<protein>
    <submittedName>
        <fullName evidence="2">N-acetyltransferase</fullName>
    </submittedName>
</protein>
<accession>A0A385TJL5</accession>
<dbReference type="EMBL" id="CP032412">
    <property type="protein sequence ID" value="AYB44680.1"/>
    <property type="molecule type" value="Genomic_DNA"/>
</dbReference>